<feature type="transmembrane region" description="Helical" evidence="9">
    <location>
        <begin position="75"/>
        <end position="97"/>
    </location>
</feature>
<comment type="catalytic activity">
    <reaction evidence="1">
        <text>ATP + protein L-histidine = ADP + protein N-phospho-L-histidine.</text>
        <dbReference type="EC" id="2.7.13.3"/>
    </reaction>
</comment>
<reference evidence="12 13" key="1">
    <citation type="submission" date="2021-01" db="EMBL/GenBank/DDBJ databases">
        <title>Whole genome shotgun sequence of Actinoplanes lobatus NBRC 12513.</title>
        <authorList>
            <person name="Komaki H."/>
            <person name="Tamura T."/>
        </authorList>
    </citation>
    <scope>NUCLEOTIDE SEQUENCE [LARGE SCALE GENOMIC DNA]</scope>
    <source>
        <strain evidence="12 13">NBRC 12513</strain>
    </source>
</reference>
<evidence type="ECO:0000256" key="5">
    <source>
        <dbReference type="ARBA" id="ARBA00022741"/>
    </source>
</evidence>
<dbReference type="Gene3D" id="1.20.5.1930">
    <property type="match status" value="1"/>
</dbReference>
<dbReference type="EMBL" id="BOMP01000160">
    <property type="protein sequence ID" value="GIE45358.1"/>
    <property type="molecule type" value="Genomic_DNA"/>
</dbReference>
<protein>
    <recommendedName>
        <fullName evidence="2">histidine kinase</fullName>
        <ecNumber evidence="2">2.7.13.3</ecNumber>
    </recommendedName>
</protein>
<feature type="transmembrane region" description="Helical" evidence="9">
    <location>
        <begin position="25"/>
        <end position="47"/>
    </location>
</feature>
<evidence type="ECO:0000313" key="13">
    <source>
        <dbReference type="Proteomes" id="UP000631312"/>
    </source>
</evidence>
<evidence type="ECO:0000259" key="10">
    <source>
        <dbReference type="Pfam" id="PF02518"/>
    </source>
</evidence>
<dbReference type="CDD" id="cd16917">
    <property type="entry name" value="HATPase_UhpB-NarQ-NarX-like"/>
    <property type="match status" value="1"/>
</dbReference>
<evidence type="ECO:0000259" key="11">
    <source>
        <dbReference type="Pfam" id="PF07730"/>
    </source>
</evidence>
<dbReference type="Proteomes" id="UP000631312">
    <property type="component" value="Unassembled WGS sequence"/>
</dbReference>
<dbReference type="Pfam" id="PF07730">
    <property type="entry name" value="HisKA_3"/>
    <property type="match status" value="1"/>
</dbReference>
<evidence type="ECO:0000256" key="9">
    <source>
        <dbReference type="SAM" id="Phobius"/>
    </source>
</evidence>
<feature type="domain" description="Signal transduction histidine kinase subgroup 3 dimerisation and phosphoacceptor" evidence="11">
    <location>
        <begin position="188"/>
        <end position="252"/>
    </location>
</feature>
<feature type="transmembrane region" description="Helical" evidence="9">
    <location>
        <begin position="53"/>
        <end position="68"/>
    </location>
</feature>
<keyword evidence="8" id="KW-0902">Two-component regulatory system</keyword>
<evidence type="ECO:0000256" key="4">
    <source>
        <dbReference type="ARBA" id="ARBA00022679"/>
    </source>
</evidence>
<keyword evidence="13" id="KW-1185">Reference proteome</keyword>
<evidence type="ECO:0000256" key="6">
    <source>
        <dbReference type="ARBA" id="ARBA00022777"/>
    </source>
</evidence>
<comment type="caution">
    <text evidence="12">The sequence shown here is derived from an EMBL/GenBank/DDBJ whole genome shotgun (WGS) entry which is preliminary data.</text>
</comment>
<dbReference type="Gene3D" id="3.30.565.10">
    <property type="entry name" value="Histidine kinase-like ATPase, C-terminal domain"/>
    <property type="match status" value="1"/>
</dbReference>
<keyword evidence="4" id="KW-0808">Transferase</keyword>
<dbReference type="InterPro" id="IPR003594">
    <property type="entry name" value="HATPase_dom"/>
</dbReference>
<evidence type="ECO:0000256" key="7">
    <source>
        <dbReference type="ARBA" id="ARBA00022840"/>
    </source>
</evidence>
<gene>
    <name evidence="12" type="ORF">Alo02nite_82560</name>
</gene>
<dbReference type="PANTHER" id="PTHR24421:SF10">
    <property type="entry name" value="NITRATE_NITRITE SENSOR PROTEIN NARQ"/>
    <property type="match status" value="1"/>
</dbReference>
<keyword evidence="5" id="KW-0547">Nucleotide-binding</keyword>
<keyword evidence="6 12" id="KW-0418">Kinase</keyword>
<sequence length="386" mass="41204">MLAGRPDVEPAPGASRAFWARHPRLGTGVVVGFCLVAGAGVDLLRWGPGQPDWWLLAADTIAALSLIWRRREPWAVLAVVVAGDALTGGVMVAPYAVAMYSLAAHRSLHSATVGTVGSLAVLGAETIHRSGRDGLGWFLFFYGVTVVASVLIGANVAARRRYVGALLDRAARLAREKEQEGLLAAARERARIAHDLHDIVAHNLTIMVRLADGATAVADSDPQRSRRAVQRAADLGREAMKDMRRLLGVLHDGSPDVPGDLETLIETFRIAGLPVTVRRHGPGPRSLGLQRVVFRSVQEALTNALRYAEEPTEVLVDLDYSGDPIRITVLDDGHGAGPAPSVGSEQGLNALRERAALYGGTVEAGREASGWAVRVTLPHPTEETDD</sequence>
<keyword evidence="3" id="KW-0597">Phosphoprotein</keyword>
<name>A0ABQ4AWF8_9ACTN</name>
<dbReference type="InterPro" id="IPR011712">
    <property type="entry name" value="Sig_transdc_His_kin_sub3_dim/P"/>
</dbReference>
<evidence type="ECO:0000256" key="3">
    <source>
        <dbReference type="ARBA" id="ARBA00022553"/>
    </source>
</evidence>
<organism evidence="12 13">
    <name type="scientific">Actinoplanes lobatus</name>
    <dbReference type="NCBI Taxonomy" id="113568"/>
    <lineage>
        <taxon>Bacteria</taxon>
        <taxon>Bacillati</taxon>
        <taxon>Actinomycetota</taxon>
        <taxon>Actinomycetes</taxon>
        <taxon>Micromonosporales</taxon>
        <taxon>Micromonosporaceae</taxon>
        <taxon>Actinoplanes</taxon>
    </lineage>
</organism>
<accession>A0ABQ4AWF8</accession>
<dbReference type="SUPFAM" id="SSF55874">
    <property type="entry name" value="ATPase domain of HSP90 chaperone/DNA topoisomerase II/histidine kinase"/>
    <property type="match status" value="1"/>
</dbReference>
<keyword evidence="9" id="KW-1133">Transmembrane helix</keyword>
<evidence type="ECO:0000256" key="2">
    <source>
        <dbReference type="ARBA" id="ARBA00012438"/>
    </source>
</evidence>
<keyword evidence="9" id="KW-0812">Transmembrane</keyword>
<evidence type="ECO:0000256" key="8">
    <source>
        <dbReference type="ARBA" id="ARBA00023012"/>
    </source>
</evidence>
<feature type="domain" description="Histidine kinase/HSP90-like ATPase" evidence="10">
    <location>
        <begin position="293"/>
        <end position="380"/>
    </location>
</feature>
<dbReference type="InterPro" id="IPR050482">
    <property type="entry name" value="Sensor_HK_TwoCompSys"/>
</dbReference>
<evidence type="ECO:0000256" key="1">
    <source>
        <dbReference type="ARBA" id="ARBA00000085"/>
    </source>
</evidence>
<dbReference type="InterPro" id="IPR036890">
    <property type="entry name" value="HATPase_C_sf"/>
</dbReference>
<dbReference type="PANTHER" id="PTHR24421">
    <property type="entry name" value="NITRATE/NITRITE SENSOR PROTEIN NARX-RELATED"/>
    <property type="match status" value="1"/>
</dbReference>
<dbReference type="Pfam" id="PF02518">
    <property type="entry name" value="HATPase_c"/>
    <property type="match status" value="1"/>
</dbReference>
<feature type="transmembrane region" description="Helical" evidence="9">
    <location>
        <begin position="135"/>
        <end position="158"/>
    </location>
</feature>
<keyword evidence="7" id="KW-0067">ATP-binding</keyword>
<keyword evidence="9" id="KW-0472">Membrane</keyword>
<dbReference type="EC" id="2.7.13.3" evidence="2"/>
<proteinExistence type="predicted"/>
<dbReference type="GO" id="GO:0016301">
    <property type="term" value="F:kinase activity"/>
    <property type="evidence" value="ECO:0007669"/>
    <property type="project" value="UniProtKB-KW"/>
</dbReference>
<evidence type="ECO:0000313" key="12">
    <source>
        <dbReference type="EMBL" id="GIE45358.1"/>
    </source>
</evidence>